<comment type="caution">
    <text evidence="1">The sequence shown here is derived from an EMBL/GenBank/DDBJ whole genome shotgun (WGS) entry which is preliminary data.</text>
</comment>
<gene>
    <name evidence="1" type="ORF">FXB79_08875</name>
</gene>
<evidence type="ECO:0000313" key="2">
    <source>
        <dbReference type="Proteomes" id="UP000323012"/>
    </source>
</evidence>
<organism evidence="1 2">
    <name type="scientific">Aggregatibacter actinomycetemcomitans</name>
    <name type="common">Actinobacillus actinomycetemcomitans</name>
    <name type="synonym">Haemophilus actinomycetemcomitans</name>
    <dbReference type="NCBI Taxonomy" id="714"/>
    <lineage>
        <taxon>Bacteria</taxon>
        <taxon>Pseudomonadati</taxon>
        <taxon>Pseudomonadota</taxon>
        <taxon>Gammaproteobacteria</taxon>
        <taxon>Pasteurellales</taxon>
        <taxon>Pasteurellaceae</taxon>
        <taxon>Aggregatibacter</taxon>
    </lineage>
</organism>
<proteinExistence type="predicted"/>
<dbReference type="EMBL" id="VSED01000025">
    <property type="protein sequence ID" value="TYA38452.1"/>
    <property type="molecule type" value="Genomic_DNA"/>
</dbReference>
<feature type="non-terminal residue" evidence="1">
    <location>
        <position position="1"/>
    </location>
</feature>
<protein>
    <submittedName>
        <fullName evidence="1">ABC transporter substrate-binding protein</fullName>
    </submittedName>
</protein>
<name>A0AB74N3K4_AGGAC</name>
<dbReference type="Proteomes" id="UP000323012">
    <property type="component" value="Unassembled WGS sequence"/>
</dbReference>
<sequence>LPITEKQATDENYLETFKANEALLHWQHFFMLQQMRFVDTVEKL</sequence>
<reference evidence="1 2" key="1">
    <citation type="submission" date="2019-08" db="EMBL/GenBank/DDBJ databases">
        <title>Whole genome sequencing of Aggregatibacter actinomycetemcomitans cultured from blood stream infections in Denmark reveals a novel phylogenetic lineage expressing serotype a membrane O polysaccharide.</title>
        <authorList>
            <person name="Nedergaard S."/>
            <person name="Kobel C.M."/>
            <person name="Nielsen M.B."/>
            <person name="Moeller R.T."/>
            <person name="Jensen A.B."/>
            <person name="Noerskov-Lauritsen N."/>
        </authorList>
    </citation>
    <scope>NUCLEOTIDE SEQUENCE [LARGE SCALE GENOMIC DNA]</scope>
    <source>
        <strain evidence="1 2">PN_563</strain>
    </source>
</reference>
<evidence type="ECO:0000313" key="1">
    <source>
        <dbReference type="EMBL" id="TYA38452.1"/>
    </source>
</evidence>
<dbReference type="AlphaFoldDB" id="A0AB74N3K4"/>
<accession>A0AB74N3K4</accession>